<proteinExistence type="predicted"/>
<evidence type="ECO:0000313" key="2">
    <source>
        <dbReference type="EMBL" id="QDV07627.1"/>
    </source>
</evidence>
<gene>
    <name evidence="2" type="ORF">Poly30_31550</name>
</gene>
<dbReference type="Proteomes" id="UP000320390">
    <property type="component" value="Chromosome"/>
</dbReference>
<accession>A0A518EU54</accession>
<dbReference type="PANTHER" id="PTHR33608">
    <property type="entry name" value="BLL2464 PROTEIN"/>
    <property type="match status" value="1"/>
</dbReference>
<feature type="domain" description="DUF58" evidence="1">
    <location>
        <begin position="50"/>
        <end position="248"/>
    </location>
</feature>
<dbReference type="EMBL" id="CP036434">
    <property type="protein sequence ID" value="QDV07627.1"/>
    <property type="molecule type" value="Genomic_DNA"/>
</dbReference>
<dbReference type="AlphaFoldDB" id="A0A518EU54"/>
<evidence type="ECO:0000259" key="1">
    <source>
        <dbReference type="Pfam" id="PF01882"/>
    </source>
</evidence>
<dbReference type="Pfam" id="PF01882">
    <property type="entry name" value="DUF58"/>
    <property type="match status" value="1"/>
</dbReference>
<dbReference type="PANTHER" id="PTHR33608:SF7">
    <property type="entry name" value="DUF58 DOMAIN-CONTAINING PROTEIN"/>
    <property type="match status" value="1"/>
</dbReference>
<dbReference type="SUPFAM" id="SSF53300">
    <property type="entry name" value="vWA-like"/>
    <property type="match status" value="1"/>
</dbReference>
<sequence>MSAVPGVEFTPDLIRRIATFAGRLAAAREREDVGSKRALQGEGQEFVGHRPYRPGEDLRQLDWELLARLDRPFVRILRSNASEAWVVVIDTSASMAIGRPGKLQSAAEAAAASISLGLRLGAEVTLVWFQPEAGLRTLHVGRSPELERMFAALGDLRTFGSHDVASSTPPAGGIEAHLVGPSATVPGLVRRRSGAGRVFLFGDFIDVQYDAVLQLAGGRRRVHLGQVLSPEEWNPAEAVTWVDPETGERHPGASGGPARLGAYRRRLERFVEGWEVLARAHAMGHAAWSSADPFERFLPALLR</sequence>
<organism evidence="2 3">
    <name type="scientific">Saltatorellus ferox</name>
    <dbReference type="NCBI Taxonomy" id="2528018"/>
    <lineage>
        <taxon>Bacteria</taxon>
        <taxon>Pseudomonadati</taxon>
        <taxon>Planctomycetota</taxon>
        <taxon>Planctomycetia</taxon>
        <taxon>Planctomycetia incertae sedis</taxon>
        <taxon>Saltatorellus</taxon>
    </lineage>
</organism>
<reference evidence="2 3" key="1">
    <citation type="submission" date="2019-02" db="EMBL/GenBank/DDBJ databases">
        <title>Deep-cultivation of Planctomycetes and their phenomic and genomic characterization uncovers novel biology.</title>
        <authorList>
            <person name="Wiegand S."/>
            <person name="Jogler M."/>
            <person name="Boedeker C."/>
            <person name="Pinto D."/>
            <person name="Vollmers J."/>
            <person name="Rivas-Marin E."/>
            <person name="Kohn T."/>
            <person name="Peeters S.H."/>
            <person name="Heuer A."/>
            <person name="Rast P."/>
            <person name="Oberbeckmann S."/>
            <person name="Bunk B."/>
            <person name="Jeske O."/>
            <person name="Meyerdierks A."/>
            <person name="Storesund J.E."/>
            <person name="Kallscheuer N."/>
            <person name="Luecker S."/>
            <person name="Lage O.M."/>
            <person name="Pohl T."/>
            <person name="Merkel B.J."/>
            <person name="Hornburger P."/>
            <person name="Mueller R.-W."/>
            <person name="Bruemmer F."/>
            <person name="Labrenz M."/>
            <person name="Spormann A.M."/>
            <person name="Op den Camp H."/>
            <person name="Overmann J."/>
            <person name="Amann R."/>
            <person name="Jetten M.S.M."/>
            <person name="Mascher T."/>
            <person name="Medema M.H."/>
            <person name="Devos D.P."/>
            <person name="Kaster A.-K."/>
            <person name="Ovreas L."/>
            <person name="Rohde M."/>
            <person name="Galperin M.Y."/>
            <person name="Jogler C."/>
        </authorList>
    </citation>
    <scope>NUCLEOTIDE SEQUENCE [LARGE SCALE GENOMIC DNA]</scope>
    <source>
        <strain evidence="2 3">Poly30</strain>
    </source>
</reference>
<dbReference type="RefSeq" id="WP_145198838.1">
    <property type="nucleotide sequence ID" value="NZ_CP036434.1"/>
</dbReference>
<dbReference type="InterPro" id="IPR002881">
    <property type="entry name" value="DUF58"/>
</dbReference>
<dbReference type="InterPro" id="IPR036465">
    <property type="entry name" value="vWFA_dom_sf"/>
</dbReference>
<evidence type="ECO:0000313" key="3">
    <source>
        <dbReference type="Proteomes" id="UP000320390"/>
    </source>
</evidence>
<name>A0A518EU54_9BACT</name>
<protein>
    <recommendedName>
        <fullName evidence="1">DUF58 domain-containing protein</fullName>
    </recommendedName>
</protein>
<dbReference type="OrthoDB" id="9780819at2"/>
<keyword evidence="3" id="KW-1185">Reference proteome</keyword>